<feature type="domain" description="Glycosyl hydrolase family 67 catalytic" evidence="11">
    <location>
        <begin position="128"/>
        <end position="474"/>
    </location>
</feature>
<comment type="catalytic activity">
    <reaction evidence="8">
        <text>Hydrolysis of (1-&gt;2)-alpha-D-(4-O-methyl)glucuronosyl links in the main chain of hardwood xylans.</text>
        <dbReference type="EC" id="3.2.1.131"/>
    </reaction>
</comment>
<dbReference type="Pfam" id="PF07488">
    <property type="entry name" value="Glyco_hydro_67M"/>
    <property type="match status" value="1"/>
</dbReference>
<protein>
    <recommendedName>
        <fullName evidence="8">Xylan alpha-1,2-glucuronidase</fullName>
        <ecNumber evidence="8">3.2.1.131</ecNumber>
    </recommendedName>
</protein>
<keyword evidence="6 8" id="KW-0624">Polysaccharide degradation</keyword>
<comment type="caution">
    <text evidence="12">The sequence shown here is derived from an EMBL/GenBank/DDBJ whole genome shotgun (WGS) entry which is preliminary data.</text>
</comment>
<dbReference type="SUPFAM" id="SSF51445">
    <property type="entry name" value="(Trans)glycosidases"/>
    <property type="match status" value="1"/>
</dbReference>
<evidence type="ECO:0000256" key="4">
    <source>
        <dbReference type="ARBA" id="ARBA00023277"/>
    </source>
</evidence>
<dbReference type="PIRSF" id="PIRSF029900">
    <property type="entry name" value="Alpha-glucuronds"/>
    <property type="match status" value="1"/>
</dbReference>
<evidence type="ECO:0000259" key="9">
    <source>
        <dbReference type="Pfam" id="PF03648"/>
    </source>
</evidence>
<dbReference type="Gene3D" id="3.90.1330.10">
    <property type="entry name" value="Alpha-glucuronidase, C-terminal domain"/>
    <property type="match status" value="1"/>
</dbReference>
<sequence>MIDKSNDMYLAWLNYKKITTSGCKEYLKNIFIALESKNSIIKSTLLELEKALKESYYEEITQNLYEDESDIEANKYIKLEVKNIKSLKKNGYKIEQKFLKENKSFISISAGDENGILYGVFHLLRLLAENEEISNKTIIENPESELRLINQWDNIDGTVERGFAGSSVFFESIRNKDKVKEIMRVIGIPASSDLIREAFNDGYRISEDLDRINDYARLLASIGINGIVINNTNVHKEETYFIDNKIAMVKVINDIMTRWGIKVYLSINFAAPITLGELDTADPLDIKVIKWWEERVKFVYDNIVNLGGFMVKADSEGRPGPFTYGRNHSDGANMLGKSLKPYGGILIWRCFVYNCKQDWRDYSTDRAKAAFDCFNPLDGEFLENVFLQIKNGPMDFQVREPISPLFGVMDKTNKILELQITQEYTGQQKDVCFLIPWWKEVLDFKICNNVEASTVKDRIKGVAGISNIGADLNWTGNLLAQANLYGYGRLIWNSKITSEEIVDEWIKLTFGDNKIVLNNIKFILLNSWKAYENYTAPLGIGWMVSPGHHYGPDIDGYEYSPWGTYNRANCNSIGIDRTIKSGTRYIEQYKSPLKEIYEDINNCPDELLLFFHNVKYNHKLKNGNTVIQHIYNSHFEGYDLVERFLYKLDEIKALINEEIYNHINDKLREQLLNAREWRDRVNTYFYRISGIKDEKNRKIY</sequence>
<dbReference type="Pfam" id="PF03648">
    <property type="entry name" value="Glyco_hydro_67N"/>
    <property type="match status" value="1"/>
</dbReference>
<dbReference type="InterPro" id="IPR017853">
    <property type="entry name" value="GH"/>
</dbReference>
<reference evidence="12 13" key="1">
    <citation type="submission" date="2020-08" db="EMBL/GenBank/DDBJ databases">
        <title>A Genomic Blueprint of the Chicken Gut Microbiome.</title>
        <authorList>
            <person name="Gilroy R."/>
            <person name="Ravi A."/>
            <person name="Getino M."/>
            <person name="Pursley I."/>
            <person name="Horton D.L."/>
            <person name="Alikhan N.-F."/>
            <person name="Baker D."/>
            <person name="Gharbi K."/>
            <person name="Hall N."/>
            <person name="Watson M."/>
            <person name="Adriaenssens E.M."/>
            <person name="Foster-Nyarko E."/>
            <person name="Jarju S."/>
            <person name="Secka A."/>
            <person name="Antonio M."/>
            <person name="Oren A."/>
            <person name="Chaudhuri R."/>
            <person name="La Ragione R.M."/>
            <person name="Hildebrand F."/>
            <person name="Pallen M.J."/>
        </authorList>
    </citation>
    <scope>NUCLEOTIDE SEQUENCE [LARGE SCALE GENOMIC DNA]</scope>
    <source>
        <strain evidence="12 13">Sa3CUN1</strain>
    </source>
</reference>
<keyword evidence="3 7" id="KW-0378">Hydrolase</keyword>
<dbReference type="Proteomes" id="UP000640335">
    <property type="component" value="Unassembled WGS sequence"/>
</dbReference>
<evidence type="ECO:0000256" key="3">
    <source>
        <dbReference type="ARBA" id="ARBA00022801"/>
    </source>
</evidence>
<evidence type="ECO:0000313" key="13">
    <source>
        <dbReference type="Proteomes" id="UP000640335"/>
    </source>
</evidence>
<evidence type="ECO:0000256" key="2">
    <source>
        <dbReference type="ARBA" id="ARBA00022651"/>
    </source>
</evidence>
<dbReference type="Pfam" id="PF07477">
    <property type="entry name" value="Glyco_hydro_67C"/>
    <property type="match status" value="1"/>
</dbReference>
<proteinExistence type="inferred from homology"/>
<keyword evidence="2 7" id="KW-0858">Xylan degradation</keyword>
<evidence type="ECO:0000256" key="8">
    <source>
        <dbReference type="RuleBase" id="RU361198"/>
    </source>
</evidence>
<keyword evidence="4 8" id="KW-0119">Carbohydrate metabolism</keyword>
<comment type="similarity">
    <text evidence="1 7 8">Belongs to the glycosyl hydrolase 67 family.</text>
</comment>
<dbReference type="Gene3D" id="3.30.379.10">
    <property type="entry name" value="Chitobiase/beta-hexosaminidase domain 2-like"/>
    <property type="match status" value="1"/>
</dbReference>
<dbReference type="InterPro" id="IPR005154">
    <property type="entry name" value="Glyco_hydro_67_aGlcAse_N"/>
</dbReference>
<dbReference type="EMBL" id="JACSQZ010000011">
    <property type="protein sequence ID" value="MBD7914454.1"/>
    <property type="molecule type" value="Genomic_DNA"/>
</dbReference>
<dbReference type="Gene3D" id="3.20.20.80">
    <property type="entry name" value="Glycosidases"/>
    <property type="match status" value="1"/>
</dbReference>
<dbReference type="PANTHER" id="PTHR39207">
    <property type="entry name" value="ALPHA-GLUCURONIDASE A"/>
    <property type="match status" value="1"/>
</dbReference>
<dbReference type="InterPro" id="IPR011099">
    <property type="entry name" value="Glyco_hydro_67_C"/>
</dbReference>
<dbReference type="InterPro" id="IPR029018">
    <property type="entry name" value="Hex-like_dom2"/>
</dbReference>
<dbReference type="InterPro" id="IPR011395">
    <property type="entry name" value="Glyco_hydro_67_aGlcAse"/>
</dbReference>
<dbReference type="EC" id="3.2.1.131" evidence="8"/>
<dbReference type="PANTHER" id="PTHR39207:SF1">
    <property type="entry name" value="ALPHA-GLUCURONIDASE A"/>
    <property type="match status" value="1"/>
</dbReference>
<name>A0ABR8Q288_9CLOT</name>
<feature type="domain" description="Alpha glucuronidase N-terminal" evidence="9">
    <location>
        <begin position="11"/>
        <end position="123"/>
    </location>
</feature>
<gene>
    <name evidence="12" type="ORF">H9660_04785</name>
</gene>
<dbReference type="SUPFAM" id="SSF55545">
    <property type="entry name" value="beta-N-acetylhexosaminidase-like domain"/>
    <property type="match status" value="1"/>
</dbReference>
<keyword evidence="13" id="KW-1185">Reference proteome</keyword>
<feature type="domain" description="Glycosyl hydrolase family 67 C-terminal" evidence="10">
    <location>
        <begin position="475"/>
        <end position="697"/>
    </location>
</feature>
<organism evidence="12 13">
    <name type="scientific">Clostridium gallinarum</name>
    <dbReference type="NCBI Taxonomy" id="2762246"/>
    <lineage>
        <taxon>Bacteria</taxon>
        <taxon>Bacillati</taxon>
        <taxon>Bacillota</taxon>
        <taxon>Clostridia</taxon>
        <taxon>Eubacteriales</taxon>
        <taxon>Clostridiaceae</taxon>
        <taxon>Clostridium</taxon>
    </lineage>
</organism>
<dbReference type="RefSeq" id="WP_191749071.1">
    <property type="nucleotide sequence ID" value="NZ_JACSQZ010000011.1"/>
</dbReference>
<accession>A0ABR8Q288</accession>
<evidence type="ECO:0000256" key="7">
    <source>
        <dbReference type="PIRNR" id="PIRNR029900"/>
    </source>
</evidence>
<evidence type="ECO:0000256" key="1">
    <source>
        <dbReference type="ARBA" id="ARBA00008833"/>
    </source>
</evidence>
<comment type="subunit">
    <text evidence="8">Homodimer.</text>
</comment>
<dbReference type="InterPro" id="IPR011100">
    <property type="entry name" value="Glyco_hydro_67_cat"/>
</dbReference>
<evidence type="ECO:0000259" key="10">
    <source>
        <dbReference type="Pfam" id="PF07477"/>
    </source>
</evidence>
<keyword evidence="5 7" id="KW-0326">Glycosidase</keyword>
<evidence type="ECO:0000313" key="12">
    <source>
        <dbReference type="EMBL" id="MBD7914454.1"/>
    </source>
</evidence>
<dbReference type="InterPro" id="IPR037054">
    <property type="entry name" value="A-glucoronidase_C_sf"/>
</dbReference>
<evidence type="ECO:0000256" key="5">
    <source>
        <dbReference type="ARBA" id="ARBA00023295"/>
    </source>
</evidence>
<evidence type="ECO:0000256" key="6">
    <source>
        <dbReference type="ARBA" id="ARBA00023326"/>
    </source>
</evidence>
<evidence type="ECO:0000259" key="11">
    <source>
        <dbReference type="Pfam" id="PF07488"/>
    </source>
</evidence>